<sequence>MTTMKLAHVLACIGSFALVACVAGEPHESPEAAHDAEGAGARDPLGIDLEAVGLAAGDAPCGDDAHVASIADEAGRYLAFCVNASGDTSVLQITPGGVAPIKAGSACALDTFLAASPDGTPVPRALAAACQGAPRLARELSDAPVVVNTLLAPVGDIAALGPCQSTAVFTNVHCDAIDSYASGPGIADSVSWCRVGPFAGGAQRTASSQGLPGAFEGRQTVAACGTARTNLKGLVKKGLSGAWAVPSGANVNISPNHVATIDIHHYDAPEYDSFDTPYYGTDLRFTVTPSAGAWYRYTGAFIEYFAVP</sequence>
<evidence type="ECO:0008006" key="4">
    <source>
        <dbReference type="Google" id="ProtNLM"/>
    </source>
</evidence>
<feature type="signal peptide" evidence="1">
    <location>
        <begin position="1"/>
        <end position="20"/>
    </location>
</feature>
<feature type="chain" id="PRO_5007565460" description="Secreted protein" evidence="1">
    <location>
        <begin position="21"/>
        <end position="308"/>
    </location>
</feature>
<dbReference type="PROSITE" id="PS51257">
    <property type="entry name" value="PROKAR_LIPOPROTEIN"/>
    <property type="match status" value="1"/>
</dbReference>
<gene>
    <name evidence="2" type="ORF">BE08_45285</name>
</gene>
<name>A0A150PCM8_SORCE</name>
<dbReference type="Proteomes" id="UP000075420">
    <property type="component" value="Unassembled WGS sequence"/>
</dbReference>
<reference evidence="2 3" key="1">
    <citation type="submission" date="2014-02" db="EMBL/GenBank/DDBJ databases">
        <title>The small core and large imbalanced accessory genome model reveals a collaborative survival strategy of Sorangium cellulosum strains in nature.</title>
        <authorList>
            <person name="Han K."/>
            <person name="Peng R."/>
            <person name="Blom J."/>
            <person name="Li Y.-Z."/>
        </authorList>
    </citation>
    <scope>NUCLEOTIDE SEQUENCE [LARGE SCALE GENOMIC DNA]</scope>
    <source>
        <strain evidence="2 3">So0157-25</strain>
    </source>
</reference>
<proteinExistence type="predicted"/>
<keyword evidence="1" id="KW-0732">Signal</keyword>
<dbReference type="EMBL" id="JELY01002166">
    <property type="protein sequence ID" value="KYF53392.1"/>
    <property type="molecule type" value="Genomic_DNA"/>
</dbReference>
<protein>
    <recommendedName>
        <fullName evidence="4">Secreted protein</fullName>
    </recommendedName>
</protein>
<evidence type="ECO:0000256" key="1">
    <source>
        <dbReference type="SAM" id="SignalP"/>
    </source>
</evidence>
<comment type="caution">
    <text evidence="2">The sequence shown here is derived from an EMBL/GenBank/DDBJ whole genome shotgun (WGS) entry which is preliminary data.</text>
</comment>
<dbReference type="AlphaFoldDB" id="A0A150PCM8"/>
<accession>A0A150PCM8</accession>
<evidence type="ECO:0000313" key="2">
    <source>
        <dbReference type="EMBL" id="KYF53392.1"/>
    </source>
</evidence>
<evidence type="ECO:0000313" key="3">
    <source>
        <dbReference type="Proteomes" id="UP000075420"/>
    </source>
</evidence>
<organism evidence="2 3">
    <name type="scientific">Sorangium cellulosum</name>
    <name type="common">Polyangium cellulosum</name>
    <dbReference type="NCBI Taxonomy" id="56"/>
    <lineage>
        <taxon>Bacteria</taxon>
        <taxon>Pseudomonadati</taxon>
        <taxon>Myxococcota</taxon>
        <taxon>Polyangia</taxon>
        <taxon>Polyangiales</taxon>
        <taxon>Polyangiaceae</taxon>
        <taxon>Sorangium</taxon>
    </lineage>
</organism>